<dbReference type="PROSITE" id="PS51257">
    <property type="entry name" value="PROKAR_LIPOPROTEIN"/>
    <property type="match status" value="1"/>
</dbReference>
<evidence type="ECO:0000313" key="4">
    <source>
        <dbReference type="Proteomes" id="UP000253790"/>
    </source>
</evidence>
<keyword evidence="2" id="KW-0732">Signal</keyword>
<accession>A0A345NLW7</accession>
<evidence type="ECO:0000256" key="2">
    <source>
        <dbReference type="SAM" id="SignalP"/>
    </source>
</evidence>
<reference evidence="3 4" key="1">
    <citation type="submission" date="2018-07" db="EMBL/GenBank/DDBJ databases">
        <title>Complete genome sequencing of Ornithinimicrobium sp. AMA3305.</title>
        <authorList>
            <person name="Bae J.-W."/>
        </authorList>
    </citation>
    <scope>NUCLEOTIDE SEQUENCE [LARGE SCALE GENOMIC DNA]</scope>
    <source>
        <strain evidence="3 4">AMA3305</strain>
    </source>
</reference>
<evidence type="ECO:0000256" key="1">
    <source>
        <dbReference type="SAM" id="MobiDB-lite"/>
    </source>
</evidence>
<dbReference type="OrthoDB" id="4869749at2"/>
<evidence type="ECO:0000313" key="3">
    <source>
        <dbReference type="EMBL" id="AXH96025.1"/>
    </source>
</evidence>
<dbReference type="KEGG" id="orn:DV701_07695"/>
<gene>
    <name evidence="3" type="ORF">DV701_07695</name>
</gene>
<feature type="signal peptide" evidence="2">
    <location>
        <begin position="1"/>
        <end position="20"/>
    </location>
</feature>
<keyword evidence="4" id="KW-1185">Reference proteome</keyword>
<dbReference type="Proteomes" id="UP000253790">
    <property type="component" value="Chromosome"/>
</dbReference>
<feature type="chain" id="PRO_5038785346" description="Lipoprotein" evidence="2">
    <location>
        <begin position="21"/>
        <end position="201"/>
    </location>
</feature>
<protein>
    <recommendedName>
        <fullName evidence="5">Lipoprotein</fullName>
    </recommendedName>
</protein>
<dbReference type="EMBL" id="CP031229">
    <property type="protein sequence ID" value="AXH96025.1"/>
    <property type="molecule type" value="Genomic_DNA"/>
</dbReference>
<sequence length="201" mass="21692">MASTRVRLMGWLAAGTFALAGCTDEPVDESRAPAPTTADQSAVTRQAPPDDDAVQTTAAGPTAAELDDQGQLNAAEAVEEAWAMIDRTRQDPELEVGELARVARGQAVAQWVSNLQMARKEGMIQSGDTKVTITGVETISEGEEYEVTACLDWSEVKFNDVKPDRGELGDRQQITYVVRPDAGSPELFVTDDPLEYEACDD</sequence>
<feature type="region of interest" description="Disordered" evidence="1">
    <location>
        <begin position="24"/>
        <end position="60"/>
    </location>
</feature>
<name>A0A345NLW7_9MICO</name>
<organism evidence="3 4">
    <name type="scientific">Ornithinimicrobium avium</name>
    <dbReference type="NCBI Taxonomy" id="2283195"/>
    <lineage>
        <taxon>Bacteria</taxon>
        <taxon>Bacillati</taxon>
        <taxon>Actinomycetota</taxon>
        <taxon>Actinomycetes</taxon>
        <taxon>Micrococcales</taxon>
        <taxon>Ornithinimicrobiaceae</taxon>
        <taxon>Ornithinimicrobium</taxon>
    </lineage>
</organism>
<evidence type="ECO:0008006" key="5">
    <source>
        <dbReference type="Google" id="ProtNLM"/>
    </source>
</evidence>
<proteinExistence type="predicted"/>
<dbReference type="AlphaFoldDB" id="A0A345NLW7"/>